<comment type="caution">
    <text evidence="4">The sequence shown here is derived from an EMBL/GenBank/DDBJ whole genome shotgun (WGS) entry which is preliminary data.</text>
</comment>
<dbReference type="InterPro" id="IPR027417">
    <property type="entry name" value="P-loop_NTPase"/>
</dbReference>
<evidence type="ECO:0000313" key="5">
    <source>
        <dbReference type="Proteomes" id="UP000823936"/>
    </source>
</evidence>
<evidence type="ECO:0000313" key="4">
    <source>
        <dbReference type="EMBL" id="HIV98409.1"/>
    </source>
</evidence>
<sequence>MEVYYVGNSTSHAHIMYAVHRFFKKKAKDIYSLKEIRKLKIEEQTLFVVSPSFDDTGNLISYLSRNKNAYLILLSDIRENSVISSRMVSLYKTFSESTLQGALMEMNLKEKVEKEEYKKIFAPCSLASEEKNEYEIFEIDEELEEICGNIITALNIGAPVLLTGEIGTGKTTLARLIAKKLKKEEHFVNFDCGAHNQINIEDHLFGHVKGAFTDARTSRNGLALEADGGILFIDEIQDFPLDMQAKLLRLVEEKKIRQIGSDKDRKVKTSLIFATSASSSEIKKLIRKDLYSRIGPFIFKLPEIKGKSDTIRKAIEFNQKRMNREFYRYEIKDYSPWLKYSWPGNYRQLKSAVEYYVVYGKMPEDITSAIDA</sequence>
<name>A0A9D1PT44_9SPIO</name>
<organism evidence="4 5">
    <name type="scientific">Candidatus Ornithospirochaeta avicola</name>
    <dbReference type="NCBI Taxonomy" id="2840896"/>
    <lineage>
        <taxon>Bacteria</taxon>
        <taxon>Pseudomonadati</taxon>
        <taxon>Spirochaetota</taxon>
        <taxon>Spirochaetia</taxon>
        <taxon>Spirochaetales</taxon>
        <taxon>Spirochaetaceae</taxon>
        <taxon>Spirochaetaceae incertae sedis</taxon>
        <taxon>Candidatus Ornithospirochaeta</taxon>
    </lineage>
</organism>
<reference evidence="4" key="1">
    <citation type="journal article" date="2021" name="PeerJ">
        <title>Extensive microbial diversity within the chicken gut microbiome revealed by metagenomics and culture.</title>
        <authorList>
            <person name="Gilroy R."/>
            <person name="Ravi A."/>
            <person name="Getino M."/>
            <person name="Pursley I."/>
            <person name="Horton D.L."/>
            <person name="Alikhan N.F."/>
            <person name="Baker D."/>
            <person name="Gharbi K."/>
            <person name="Hall N."/>
            <person name="Watson M."/>
            <person name="Adriaenssens E.M."/>
            <person name="Foster-Nyarko E."/>
            <person name="Jarju S."/>
            <person name="Secka A."/>
            <person name="Antonio M."/>
            <person name="Oren A."/>
            <person name="Chaudhuri R.R."/>
            <person name="La Ragione R."/>
            <person name="Hildebrand F."/>
            <person name="Pallen M.J."/>
        </authorList>
    </citation>
    <scope>NUCLEOTIDE SEQUENCE</scope>
    <source>
        <strain evidence="4">Gambia11-129</strain>
    </source>
</reference>
<dbReference type="PANTHER" id="PTHR32071:SF14">
    <property type="entry name" value="TRANSCRIPTIONAL REGULATORY PROTEIN RTCR"/>
    <property type="match status" value="1"/>
</dbReference>
<evidence type="ECO:0000259" key="3">
    <source>
        <dbReference type="PROSITE" id="PS50045"/>
    </source>
</evidence>
<keyword evidence="2" id="KW-0067">ATP-binding</keyword>
<dbReference type="Proteomes" id="UP000823936">
    <property type="component" value="Unassembled WGS sequence"/>
</dbReference>
<feature type="domain" description="Sigma-54 factor interaction" evidence="3">
    <location>
        <begin position="136"/>
        <end position="358"/>
    </location>
</feature>
<dbReference type="SMART" id="SM00382">
    <property type="entry name" value="AAA"/>
    <property type="match status" value="1"/>
</dbReference>
<dbReference type="PANTHER" id="PTHR32071">
    <property type="entry name" value="TRANSCRIPTIONAL REGULATORY PROTEIN"/>
    <property type="match status" value="1"/>
</dbReference>
<dbReference type="SUPFAM" id="SSF52540">
    <property type="entry name" value="P-loop containing nucleoside triphosphate hydrolases"/>
    <property type="match status" value="1"/>
</dbReference>
<dbReference type="InterPro" id="IPR025943">
    <property type="entry name" value="Sigma_54_int_dom_ATP-bd_2"/>
</dbReference>
<dbReference type="EMBL" id="DXHU01000006">
    <property type="protein sequence ID" value="HIV98409.1"/>
    <property type="molecule type" value="Genomic_DNA"/>
</dbReference>
<gene>
    <name evidence="4" type="ORF">IAB12_01350</name>
</gene>
<keyword evidence="1" id="KW-0547">Nucleotide-binding</keyword>
<dbReference type="GO" id="GO:0006355">
    <property type="term" value="P:regulation of DNA-templated transcription"/>
    <property type="evidence" value="ECO:0007669"/>
    <property type="project" value="InterPro"/>
</dbReference>
<dbReference type="InterPro" id="IPR002078">
    <property type="entry name" value="Sigma_54_int"/>
</dbReference>
<dbReference type="AlphaFoldDB" id="A0A9D1PT44"/>
<dbReference type="Gene3D" id="3.40.50.300">
    <property type="entry name" value="P-loop containing nucleotide triphosphate hydrolases"/>
    <property type="match status" value="1"/>
</dbReference>
<proteinExistence type="predicted"/>
<dbReference type="CDD" id="cd00009">
    <property type="entry name" value="AAA"/>
    <property type="match status" value="1"/>
</dbReference>
<dbReference type="PROSITE" id="PS00676">
    <property type="entry name" value="SIGMA54_INTERACT_2"/>
    <property type="match status" value="1"/>
</dbReference>
<reference evidence="4" key="2">
    <citation type="submission" date="2021-04" db="EMBL/GenBank/DDBJ databases">
        <authorList>
            <person name="Gilroy R."/>
        </authorList>
    </citation>
    <scope>NUCLEOTIDE SEQUENCE</scope>
    <source>
        <strain evidence="4">Gambia11-129</strain>
    </source>
</reference>
<dbReference type="GO" id="GO:0005524">
    <property type="term" value="F:ATP binding"/>
    <property type="evidence" value="ECO:0007669"/>
    <property type="project" value="UniProtKB-KW"/>
</dbReference>
<dbReference type="PROSITE" id="PS50045">
    <property type="entry name" value="SIGMA54_INTERACT_4"/>
    <property type="match status" value="1"/>
</dbReference>
<dbReference type="Pfam" id="PF00158">
    <property type="entry name" value="Sigma54_activat"/>
    <property type="match status" value="1"/>
</dbReference>
<protein>
    <submittedName>
        <fullName evidence="4">Sigma 54-interacting transcriptional regulator</fullName>
    </submittedName>
</protein>
<evidence type="ECO:0000256" key="1">
    <source>
        <dbReference type="ARBA" id="ARBA00022741"/>
    </source>
</evidence>
<accession>A0A9D1PT44</accession>
<dbReference type="InterPro" id="IPR003593">
    <property type="entry name" value="AAA+_ATPase"/>
</dbReference>
<evidence type="ECO:0000256" key="2">
    <source>
        <dbReference type="ARBA" id="ARBA00022840"/>
    </source>
</evidence>